<dbReference type="Proteomes" id="UP001057402">
    <property type="component" value="Chromosome 9"/>
</dbReference>
<accession>A0ACB9MLP3</accession>
<reference evidence="2" key="1">
    <citation type="journal article" date="2023" name="Front. Plant Sci.">
        <title>Chromosomal-level genome assembly of Melastoma candidum provides insights into trichome evolution.</title>
        <authorList>
            <person name="Zhong Y."/>
            <person name="Wu W."/>
            <person name="Sun C."/>
            <person name="Zou P."/>
            <person name="Liu Y."/>
            <person name="Dai S."/>
            <person name="Zhou R."/>
        </authorList>
    </citation>
    <scope>NUCLEOTIDE SEQUENCE [LARGE SCALE GENOMIC DNA]</scope>
</reference>
<organism evidence="1 2">
    <name type="scientific">Melastoma candidum</name>
    <dbReference type="NCBI Taxonomy" id="119954"/>
    <lineage>
        <taxon>Eukaryota</taxon>
        <taxon>Viridiplantae</taxon>
        <taxon>Streptophyta</taxon>
        <taxon>Embryophyta</taxon>
        <taxon>Tracheophyta</taxon>
        <taxon>Spermatophyta</taxon>
        <taxon>Magnoliopsida</taxon>
        <taxon>eudicotyledons</taxon>
        <taxon>Gunneridae</taxon>
        <taxon>Pentapetalae</taxon>
        <taxon>rosids</taxon>
        <taxon>malvids</taxon>
        <taxon>Myrtales</taxon>
        <taxon>Melastomataceae</taxon>
        <taxon>Melastomatoideae</taxon>
        <taxon>Melastomateae</taxon>
        <taxon>Melastoma</taxon>
    </lineage>
</organism>
<protein>
    <submittedName>
        <fullName evidence="1">Uncharacterized protein</fullName>
    </submittedName>
</protein>
<keyword evidence="2" id="KW-1185">Reference proteome</keyword>
<dbReference type="EMBL" id="CM042888">
    <property type="protein sequence ID" value="KAI4325105.1"/>
    <property type="molecule type" value="Genomic_DNA"/>
</dbReference>
<comment type="caution">
    <text evidence="1">The sequence shown here is derived from an EMBL/GenBank/DDBJ whole genome shotgun (WGS) entry which is preliminary data.</text>
</comment>
<proteinExistence type="predicted"/>
<gene>
    <name evidence="1" type="ORF">MLD38_030529</name>
</gene>
<evidence type="ECO:0000313" key="2">
    <source>
        <dbReference type="Proteomes" id="UP001057402"/>
    </source>
</evidence>
<sequence length="317" mass="35424">MEFCLEKPLSSSCFRGVSVRTQQLQRDYDEDRHTSLLLLFSVEKDHMPAVQYLTSLEDGAFGDSIRRDAISSISRLSSGFNPLLCYLAVNYLDRFLSSQRLKRAKPWLARLLALSCLSLAAKMLGVELPCSLGNDGLIHDSRSIHRMEFLILGALGWRMRSVTPFSFLPFFTSLFELKDGPSRRALRARAIEIVLRAQHDVKMLRFKPSLVAASTLLSASFELFPVQFQRFWTAICRCSYINEEELAKCYGATQVVAIEGYESAVVDVVDISGPDTPQNVLDQQSSNASSSSMDDVVLGTGTDRSPKRRKMDGGLSE</sequence>
<name>A0ACB9MLP3_9MYRT</name>
<evidence type="ECO:0000313" key="1">
    <source>
        <dbReference type="EMBL" id="KAI4325105.1"/>
    </source>
</evidence>